<dbReference type="InterPro" id="IPR029063">
    <property type="entry name" value="SAM-dependent_MTases_sf"/>
</dbReference>
<gene>
    <name evidence="5" type="primary">RvY_01483-1</name>
    <name evidence="5" type="synonym">RvY_01483.1</name>
    <name evidence="5" type="ORF">RvY_01483</name>
</gene>
<dbReference type="STRING" id="947166.A0A1D1UGH5"/>
<keyword evidence="2" id="KW-0808">Transferase</keyword>
<evidence type="ECO:0000259" key="4">
    <source>
        <dbReference type="Pfam" id="PF10017"/>
    </source>
</evidence>
<feature type="region of interest" description="Disordered" evidence="3">
    <location>
        <begin position="216"/>
        <end position="243"/>
    </location>
</feature>
<dbReference type="Pfam" id="PF10017">
    <property type="entry name" value="Methyltransf_33"/>
    <property type="match status" value="1"/>
</dbReference>
<dbReference type="AlphaFoldDB" id="A0A1D1UGH5"/>
<feature type="compositionally biased region" description="Polar residues" evidence="3">
    <location>
        <begin position="216"/>
        <end position="225"/>
    </location>
</feature>
<evidence type="ECO:0000256" key="2">
    <source>
        <dbReference type="ARBA" id="ARBA00022679"/>
    </source>
</evidence>
<dbReference type="GO" id="GO:0032259">
    <property type="term" value="P:methylation"/>
    <property type="evidence" value="ECO:0007669"/>
    <property type="project" value="UniProtKB-KW"/>
</dbReference>
<dbReference type="InterPro" id="IPR019257">
    <property type="entry name" value="MeTrfase_dom"/>
</dbReference>
<comment type="caution">
    <text evidence="5">The sequence shown here is derived from an EMBL/GenBank/DDBJ whole genome shotgun (WGS) entry which is preliminary data.</text>
</comment>
<reference evidence="5 6" key="1">
    <citation type="journal article" date="2016" name="Nat. Commun.">
        <title>Extremotolerant tardigrade genome and improved radiotolerance of human cultured cells by tardigrade-unique protein.</title>
        <authorList>
            <person name="Hashimoto T."/>
            <person name="Horikawa D.D."/>
            <person name="Saito Y."/>
            <person name="Kuwahara H."/>
            <person name="Kozuka-Hata H."/>
            <person name="Shin-I T."/>
            <person name="Minakuchi Y."/>
            <person name="Ohishi K."/>
            <person name="Motoyama A."/>
            <person name="Aizu T."/>
            <person name="Enomoto A."/>
            <person name="Kondo K."/>
            <person name="Tanaka S."/>
            <person name="Hara Y."/>
            <person name="Koshikawa S."/>
            <person name="Sagara H."/>
            <person name="Miura T."/>
            <person name="Yokobori S."/>
            <person name="Miyagawa K."/>
            <person name="Suzuki Y."/>
            <person name="Kubo T."/>
            <person name="Oyama M."/>
            <person name="Kohara Y."/>
            <person name="Fujiyama A."/>
            <person name="Arakawa K."/>
            <person name="Katayama T."/>
            <person name="Toyoda A."/>
            <person name="Kunieda T."/>
        </authorList>
    </citation>
    <scope>NUCLEOTIDE SEQUENCE [LARGE SCALE GENOMIC DNA]</scope>
    <source>
        <strain evidence="5 6">YOKOZUNA-1</strain>
    </source>
</reference>
<dbReference type="Proteomes" id="UP000186922">
    <property type="component" value="Unassembled WGS sequence"/>
</dbReference>
<feature type="region of interest" description="Disordered" evidence="3">
    <location>
        <begin position="1"/>
        <end position="22"/>
    </location>
</feature>
<dbReference type="OrthoDB" id="4190at2759"/>
<keyword evidence="1" id="KW-0489">Methyltransferase</keyword>
<sequence length="243" mass="26642">MLMVASFSRRSRNHPNTNPTRTEIGINTVDIVAGMSSGSVLIESGSGSSLKTEILLAALDKMAVYFQQVRWPEPAICHAFSGRRVDLVVGDCRNPLRLPAELAALPPICFVPGFTIGIFRQDEAKKLLRSMGSILGADGRLIIGADLRKSMRTLLSAYDDAPSVTAAFNKNLLVRSSRELVPTLTSTLSVTKRALTRRGSRIEMYLVSKRAQVVRSSRLTATPPSNRARRSTRRDPLPTTHLN</sequence>
<dbReference type="PANTHER" id="PTHR43397">
    <property type="entry name" value="ERGOTHIONEINE BIOSYNTHESIS PROTEIN 1"/>
    <property type="match status" value="1"/>
</dbReference>
<evidence type="ECO:0000313" key="5">
    <source>
        <dbReference type="EMBL" id="GAU88864.1"/>
    </source>
</evidence>
<dbReference type="Gene3D" id="3.40.50.150">
    <property type="entry name" value="Vaccinia Virus protein VP39"/>
    <property type="match status" value="1"/>
</dbReference>
<name>A0A1D1UGH5_RAMVA</name>
<protein>
    <recommendedName>
        <fullName evidence="4">Histidine-specific methyltransferase SAM-dependent domain-containing protein</fullName>
    </recommendedName>
</protein>
<dbReference type="InterPro" id="IPR051128">
    <property type="entry name" value="EgtD_Methyltrsf_superfamily"/>
</dbReference>
<keyword evidence="6" id="KW-1185">Reference proteome</keyword>
<evidence type="ECO:0000256" key="1">
    <source>
        <dbReference type="ARBA" id="ARBA00022603"/>
    </source>
</evidence>
<evidence type="ECO:0000313" key="6">
    <source>
        <dbReference type="Proteomes" id="UP000186922"/>
    </source>
</evidence>
<organism evidence="5 6">
    <name type="scientific">Ramazzottius varieornatus</name>
    <name type="common">Water bear</name>
    <name type="synonym">Tardigrade</name>
    <dbReference type="NCBI Taxonomy" id="947166"/>
    <lineage>
        <taxon>Eukaryota</taxon>
        <taxon>Metazoa</taxon>
        <taxon>Ecdysozoa</taxon>
        <taxon>Tardigrada</taxon>
        <taxon>Eutardigrada</taxon>
        <taxon>Parachela</taxon>
        <taxon>Hypsibioidea</taxon>
        <taxon>Ramazzottiidae</taxon>
        <taxon>Ramazzottius</taxon>
    </lineage>
</organism>
<feature type="domain" description="Histidine-specific methyltransferase SAM-dependent" evidence="4">
    <location>
        <begin position="19"/>
        <end position="217"/>
    </location>
</feature>
<dbReference type="PANTHER" id="PTHR43397:SF1">
    <property type="entry name" value="ERGOTHIONEINE BIOSYNTHESIS PROTEIN 1"/>
    <property type="match status" value="1"/>
</dbReference>
<dbReference type="GO" id="GO:0008168">
    <property type="term" value="F:methyltransferase activity"/>
    <property type="evidence" value="ECO:0007669"/>
    <property type="project" value="UniProtKB-KW"/>
</dbReference>
<dbReference type="EMBL" id="BDGG01000001">
    <property type="protein sequence ID" value="GAU88864.1"/>
    <property type="molecule type" value="Genomic_DNA"/>
</dbReference>
<proteinExistence type="predicted"/>
<accession>A0A1D1UGH5</accession>
<evidence type="ECO:0000256" key="3">
    <source>
        <dbReference type="SAM" id="MobiDB-lite"/>
    </source>
</evidence>